<accession>A0A011M9N8</accession>
<feature type="region of interest" description="Disordered" evidence="1">
    <location>
        <begin position="80"/>
        <end position="99"/>
    </location>
</feature>
<protein>
    <submittedName>
        <fullName evidence="2">Uncharacterized protein</fullName>
    </submittedName>
</protein>
<organism evidence="2 3">
    <name type="scientific">Candidatus Accumulibacter adjunctus</name>
    <dbReference type="NCBI Taxonomy" id="1454001"/>
    <lineage>
        <taxon>Bacteria</taxon>
        <taxon>Pseudomonadati</taxon>
        <taxon>Pseudomonadota</taxon>
        <taxon>Betaproteobacteria</taxon>
        <taxon>Candidatus Accumulibacter</taxon>
    </lineage>
</organism>
<feature type="compositionally biased region" description="Low complexity" evidence="1">
    <location>
        <begin position="136"/>
        <end position="152"/>
    </location>
</feature>
<evidence type="ECO:0000256" key="1">
    <source>
        <dbReference type="SAM" id="MobiDB-lite"/>
    </source>
</evidence>
<evidence type="ECO:0000313" key="2">
    <source>
        <dbReference type="EMBL" id="EXI66428.1"/>
    </source>
</evidence>
<dbReference type="EMBL" id="JFAX01000015">
    <property type="protein sequence ID" value="EXI66428.1"/>
    <property type="molecule type" value="Genomic_DNA"/>
</dbReference>
<dbReference type="AlphaFoldDB" id="A0A011M9N8"/>
<name>A0A011M9N8_9PROT</name>
<feature type="region of interest" description="Disordered" evidence="1">
    <location>
        <begin position="122"/>
        <end position="187"/>
    </location>
</feature>
<keyword evidence="3" id="KW-1185">Reference proteome</keyword>
<proteinExistence type="predicted"/>
<sequence>MIEALSKGRCGAASAGLSLRLVVAWARGGLPRILRPPRRFVNPRSMPRRLPAAATQQIVRRQLAAPGAANGHLRGQLASLRSDGQQLPSEKGVAVPRAERATAEMRAQLVATEARFAAAVLRAGQPVREPRRRQAKPSSPTASSASDAGSATEVPVPSAKLARKNWSTPPAVLQPPTNKSLNDAALL</sequence>
<dbReference type="Proteomes" id="UP000020218">
    <property type="component" value="Unassembled WGS sequence"/>
</dbReference>
<reference evidence="2" key="1">
    <citation type="submission" date="2014-02" db="EMBL/GenBank/DDBJ databases">
        <title>Expanding our view of genomic diversity in Candidatus Accumulibacter clades.</title>
        <authorList>
            <person name="Skennerton C.T."/>
            <person name="Barr J.J."/>
            <person name="Slater F.R."/>
            <person name="Bond P.L."/>
            <person name="Tyson G.W."/>
        </authorList>
    </citation>
    <scope>NUCLEOTIDE SEQUENCE [LARGE SCALE GENOMIC DNA]</scope>
</reference>
<evidence type="ECO:0000313" key="3">
    <source>
        <dbReference type="Proteomes" id="UP000020218"/>
    </source>
</evidence>
<gene>
    <name evidence="2" type="ORF">AW08_02542</name>
</gene>
<comment type="caution">
    <text evidence="2">The sequence shown here is derived from an EMBL/GenBank/DDBJ whole genome shotgun (WGS) entry which is preliminary data.</text>
</comment>